<dbReference type="RefSeq" id="XP_033582109.1">
    <property type="nucleotide sequence ID" value="XM_033719079.1"/>
</dbReference>
<proteinExistence type="predicted"/>
<evidence type="ECO:0000313" key="3">
    <source>
        <dbReference type="RefSeq" id="XP_033582109.1"/>
    </source>
</evidence>
<reference evidence="3" key="2">
    <citation type="submission" date="2020-04" db="EMBL/GenBank/DDBJ databases">
        <authorList>
            <consortium name="NCBI Genome Project"/>
        </authorList>
    </citation>
    <scope>NUCLEOTIDE SEQUENCE</scope>
    <source>
        <strain evidence="3">CBS 304.34</strain>
    </source>
</reference>
<dbReference type="AlphaFoldDB" id="A0A6A6Z4P3"/>
<keyword evidence="2" id="KW-1185">Reference proteome</keyword>
<protein>
    <submittedName>
        <fullName evidence="1 3">Uncharacterized protein</fullName>
    </submittedName>
</protein>
<accession>A0A6A6Z4P3</accession>
<reference evidence="1 3" key="1">
    <citation type="journal article" date="2020" name="Stud. Mycol.">
        <title>101 Dothideomycetes genomes: a test case for predicting lifestyles and emergence of pathogens.</title>
        <authorList>
            <person name="Haridas S."/>
            <person name="Albert R."/>
            <person name="Binder M."/>
            <person name="Bloem J."/>
            <person name="Labutti K."/>
            <person name="Salamov A."/>
            <person name="Andreopoulos B."/>
            <person name="Baker S."/>
            <person name="Barry K."/>
            <person name="Bills G."/>
            <person name="Bluhm B."/>
            <person name="Cannon C."/>
            <person name="Castanera R."/>
            <person name="Culley D."/>
            <person name="Daum C."/>
            <person name="Ezra D."/>
            <person name="Gonzalez J."/>
            <person name="Henrissat B."/>
            <person name="Kuo A."/>
            <person name="Liang C."/>
            <person name="Lipzen A."/>
            <person name="Lutzoni F."/>
            <person name="Magnuson J."/>
            <person name="Mondo S."/>
            <person name="Nolan M."/>
            <person name="Ohm R."/>
            <person name="Pangilinan J."/>
            <person name="Park H.-J."/>
            <person name="Ramirez L."/>
            <person name="Alfaro M."/>
            <person name="Sun H."/>
            <person name="Tritt A."/>
            <person name="Yoshinaga Y."/>
            <person name="Zwiers L.-H."/>
            <person name="Turgeon B."/>
            <person name="Goodwin S."/>
            <person name="Spatafora J."/>
            <person name="Crous P."/>
            <person name="Grigoriev I."/>
        </authorList>
    </citation>
    <scope>NUCLEOTIDE SEQUENCE</scope>
    <source>
        <strain evidence="1 3">CBS 304.34</strain>
    </source>
</reference>
<evidence type="ECO:0000313" key="2">
    <source>
        <dbReference type="Proteomes" id="UP000504636"/>
    </source>
</evidence>
<reference evidence="3" key="3">
    <citation type="submission" date="2025-04" db="UniProtKB">
        <authorList>
            <consortium name="RefSeq"/>
        </authorList>
    </citation>
    <scope>IDENTIFICATION</scope>
    <source>
        <strain evidence="3">CBS 304.34</strain>
    </source>
</reference>
<sequence length="86" mass="10085">MPSKVFKRRTSLFGFRFAFDKFYYRFRGQASLHFGTEVRVVYSGKLSDDEFGVETCNARVNFVSNHFVDEGFLADVPEWWVIQDSV</sequence>
<evidence type="ECO:0000313" key="1">
    <source>
        <dbReference type="EMBL" id="KAF2815145.1"/>
    </source>
</evidence>
<dbReference type="Proteomes" id="UP000504636">
    <property type="component" value="Unplaced"/>
</dbReference>
<dbReference type="GeneID" id="54459972"/>
<gene>
    <name evidence="1 3" type="ORF">BDZ99DRAFT_459084</name>
</gene>
<dbReference type="EMBL" id="MU003694">
    <property type="protein sequence ID" value="KAF2815145.1"/>
    <property type="molecule type" value="Genomic_DNA"/>
</dbReference>
<name>A0A6A6Z4P3_9PEZI</name>
<organism evidence="1">
    <name type="scientific">Mytilinidion resinicola</name>
    <dbReference type="NCBI Taxonomy" id="574789"/>
    <lineage>
        <taxon>Eukaryota</taxon>
        <taxon>Fungi</taxon>
        <taxon>Dikarya</taxon>
        <taxon>Ascomycota</taxon>
        <taxon>Pezizomycotina</taxon>
        <taxon>Dothideomycetes</taxon>
        <taxon>Pleosporomycetidae</taxon>
        <taxon>Mytilinidiales</taxon>
        <taxon>Mytilinidiaceae</taxon>
        <taxon>Mytilinidion</taxon>
    </lineage>
</organism>